<dbReference type="FunFam" id="1.10.10.10:FF:000001">
    <property type="entry name" value="LysR family transcriptional regulator"/>
    <property type="match status" value="1"/>
</dbReference>
<keyword evidence="2" id="KW-0805">Transcription regulation</keyword>
<evidence type="ECO:0000313" key="7">
    <source>
        <dbReference type="Proteomes" id="UP000190750"/>
    </source>
</evidence>
<evidence type="ECO:0000256" key="3">
    <source>
        <dbReference type="ARBA" id="ARBA00023125"/>
    </source>
</evidence>
<dbReference type="PANTHER" id="PTHR30346:SF0">
    <property type="entry name" value="HCA OPERON TRANSCRIPTIONAL ACTIVATOR HCAR"/>
    <property type="match status" value="1"/>
</dbReference>
<dbReference type="RefSeq" id="WP_078366358.1">
    <property type="nucleotide sequence ID" value="NZ_MTJN01000002.1"/>
</dbReference>
<dbReference type="InterPro" id="IPR005119">
    <property type="entry name" value="LysR_subst-bd"/>
</dbReference>
<proteinExistence type="inferred from homology"/>
<keyword evidence="7" id="KW-1185">Reference proteome</keyword>
<dbReference type="OrthoDB" id="8807047at2"/>
<dbReference type="Proteomes" id="UP000190750">
    <property type="component" value="Unassembled WGS sequence"/>
</dbReference>
<dbReference type="AlphaFoldDB" id="A0A1T1AWY3"/>
<dbReference type="PRINTS" id="PR00039">
    <property type="entry name" value="HTHLYSR"/>
</dbReference>
<dbReference type="SUPFAM" id="SSF53850">
    <property type="entry name" value="Periplasmic binding protein-like II"/>
    <property type="match status" value="1"/>
</dbReference>
<gene>
    <name evidence="6" type="ORF">RF819_18820</name>
</gene>
<organism evidence="6 7">
    <name type="scientific">Rhodoferax fermentans</name>
    <dbReference type="NCBI Taxonomy" id="28066"/>
    <lineage>
        <taxon>Bacteria</taxon>
        <taxon>Pseudomonadati</taxon>
        <taxon>Pseudomonadota</taxon>
        <taxon>Betaproteobacteria</taxon>
        <taxon>Burkholderiales</taxon>
        <taxon>Comamonadaceae</taxon>
        <taxon>Rhodoferax</taxon>
    </lineage>
</organism>
<keyword evidence="4" id="KW-0804">Transcription</keyword>
<dbReference type="InterPro" id="IPR036388">
    <property type="entry name" value="WH-like_DNA-bd_sf"/>
</dbReference>
<keyword evidence="3" id="KW-0238">DNA-binding</keyword>
<evidence type="ECO:0000256" key="2">
    <source>
        <dbReference type="ARBA" id="ARBA00023015"/>
    </source>
</evidence>
<dbReference type="GO" id="GO:0032993">
    <property type="term" value="C:protein-DNA complex"/>
    <property type="evidence" value="ECO:0007669"/>
    <property type="project" value="TreeGrafter"/>
</dbReference>
<dbReference type="PROSITE" id="PS50931">
    <property type="entry name" value="HTH_LYSR"/>
    <property type="match status" value="1"/>
</dbReference>
<comment type="caution">
    <text evidence="6">The sequence shown here is derived from an EMBL/GenBank/DDBJ whole genome shotgun (WGS) entry which is preliminary data.</text>
</comment>
<accession>A0A1T1AWY3</accession>
<reference evidence="6 7" key="1">
    <citation type="submission" date="2017-01" db="EMBL/GenBank/DDBJ databases">
        <title>Genome sequencing of Rhodoferax fermentans JCM 7819.</title>
        <authorList>
            <person name="Kim Y.J."/>
            <person name="Farh M.E.-A."/>
            <person name="Yang D.-C."/>
        </authorList>
    </citation>
    <scope>NUCLEOTIDE SEQUENCE [LARGE SCALE GENOMIC DNA]</scope>
    <source>
        <strain evidence="6 7">JCM 7819</strain>
    </source>
</reference>
<dbReference type="GO" id="GO:0003677">
    <property type="term" value="F:DNA binding"/>
    <property type="evidence" value="ECO:0007669"/>
    <property type="project" value="UniProtKB-KW"/>
</dbReference>
<dbReference type="InterPro" id="IPR036390">
    <property type="entry name" value="WH_DNA-bd_sf"/>
</dbReference>
<evidence type="ECO:0000259" key="5">
    <source>
        <dbReference type="PROSITE" id="PS50931"/>
    </source>
</evidence>
<dbReference type="GO" id="GO:0003700">
    <property type="term" value="F:DNA-binding transcription factor activity"/>
    <property type="evidence" value="ECO:0007669"/>
    <property type="project" value="InterPro"/>
</dbReference>
<protein>
    <submittedName>
        <fullName evidence="6">LysR family transcriptional regulator</fullName>
    </submittedName>
</protein>
<dbReference type="Pfam" id="PF03466">
    <property type="entry name" value="LysR_substrate"/>
    <property type="match status" value="1"/>
</dbReference>
<feature type="domain" description="HTH lysR-type" evidence="5">
    <location>
        <begin position="5"/>
        <end position="62"/>
    </location>
</feature>
<evidence type="ECO:0000256" key="1">
    <source>
        <dbReference type="ARBA" id="ARBA00009437"/>
    </source>
</evidence>
<sequence length="308" mass="34283">MNDSIDLRQLRYFLAVGEELNFGRAAVRLHISQPPLSRQIQQLEEQLGVALFLRGKSGVTLTEAGLAFLPEVRLSLRQVDKAITVARAATGTEGGQFVLGYTTVFDRSAIPDVVDSLQQRFPEWRIISKGRHSTRLVRDIQNGNMDAAFIGLHTHTEGLTVETVLEEPLVVALPTAHPLAKKRRLGFDDLRNEALFWFERRLNPGFYDHCQAFFNRIDFKPNVVPEPPDHHILLGLIAQGQGFGLLPASLQKVKRQGVSFRALKEGDNKLSMGIALAYAQHNPSPVLRPFIELVRAKIRTAATGVSPT</sequence>
<dbReference type="Pfam" id="PF00126">
    <property type="entry name" value="HTH_1"/>
    <property type="match status" value="1"/>
</dbReference>
<dbReference type="EMBL" id="MTJN01000002">
    <property type="protein sequence ID" value="OOV08475.1"/>
    <property type="molecule type" value="Genomic_DNA"/>
</dbReference>
<dbReference type="Gene3D" id="1.10.10.10">
    <property type="entry name" value="Winged helix-like DNA-binding domain superfamily/Winged helix DNA-binding domain"/>
    <property type="match status" value="1"/>
</dbReference>
<dbReference type="STRING" id="28066.RF819_18820"/>
<evidence type="ECO:0000313" key="6">
    <source>
        <dbReference type="EMBL" id="OOV08475.1"/>
    </source>
</evidence>
<dbReference type="InterPro" id="IPR000847">
    <property type="entry name" value="LysR_HTH_N"/>
</dbReference>
<name>A0A1T1AWY3_RHOFE</name>
<dbReference type="CDD" id="cd08414">
    <property type="entry name" value="PBP2_LTTR_aromatics_like"/>
    <property type="match status" value="1"/>
</dbReference>
<dbReference type="Gene3D" id="3.40.190.10">
    <property type="entry name" value="Periplasmic binding protein-like II"/>
    <property type="match status" value="2"/>
</dbReference>
<evidence type="ECO:0000256" key="4">
    <source>
        <dbReference type="ARBA" id="ARBA00023163"/>
    </source>
</evidence>
<dbReference type="SUPFAM" id="SSF46785">
    <property type="entry name" value="Winged helix' DNA-binding domain"/>
    <property type="match status" value="1"/>
</dbReference>
<dbReference type="PANTHER" id="PTHR30346">
    <property type="entry name" value="TRANSCRIPTIONAL DUAL REGULATOR HCAR-RELATED"/>
    <property type="match status" value="1"/>
</dbReference>
<comment type="similarity">
    <text evidence="1">Belongs to the LysR transcriptional regulatory family.</text>
</comment>